<keyword evidence="1" id="KW-0472">Membrane</keyword>
<dbReference type="CDD" id="cd00096">
    <property type="entry name" value="Ig"/>
    <property type="match status" value="3"/>
</dbReference>
<feature type="domain" description="Ig-like" evidence="3">
    <location>
        <begin position="383"/>
        <end position="477"/>
    </location>
</feature>
<keyword evidence="1" id="KW-1133">Transmembrane helix</keyword>
<dbReference type="Proteomes" id="UP000507470">
    <property type="component" value="Unassembled WGS sequence"/>
</dbReference>
<dbReference type="EMBL" id="CACVKT020008047">
    <property type="protein sequence ID" value="CAC5412545.1"/>
    <property type="molecule type" value="Genomic_DNA"/>
</dbReference>
<dbReference type="InterPro" id="IPR013783">
    <property type="entry name" value="Ig-like_fold"/>
</dbReference>
<feature type="domain" description="Ig-like" evidence="3">
    <location>
        <begin position="583"/>
        <end position="678"/>
    </location>
</feature>
<proteinExistence type="predicted"/>
<dbReference type="InterPro" id="IPR007110">
    <property type="entry name" value="Ig-like_dom"/>
</dbReference>
<dbReference type="InterPro" id="IPR032485">
    <property type="entry name" value="LRP1-like_beta_prop"/>
</dbReference>
<dbReference type="SMART" id="SM00409">
    <property type="entry name" value="IG"/>
    <property type="match status" value="4"/>
</dbReference>
<dbReference type="InterPro" id="IPR003599">
    <property type="entry name" value="Ig_sub"/>
</dbReference>
<feature type="chain" id="PRO_5026943445" description="Ig-like domain-containing protein" evidence="2">
    <location>
        <begin position="24"/>
        <end position="762"/>
    </location>
</feature>
<keyword evidence="1" id="KW-0812">Transmembrane</keyword>
<dbReference type="SUPFAM" id="SSF63825">
    <property type="entry name" value="YWTD domain"/>
    <property type="match status" value="1"/>
</dbReference>
<organism evidence="4 5">
    <name type="scientific">Mytilus coruscus</name>
    <name type="common">Sea mussel</name>
    <dbReference type="NCBI Taxonomy" id="42192"/>
    <lineage>
        <taxon>Eukaryota</taxon>
        <taxon>Metazoa</taxon>
        <taxon>Spiralia</taxon>
        <taxon>Lophotrochozoa</taxon>
        <taxon>Mollusca</taxon>
        <taxon>Bivalvia</taxon>
        <taxon>Autobranchia</taxon>
        <taxon>Pteriomorphia</taxon>
        <taxon>Mytilida</taxon>
        <taxon>Mytiloidea</taxon>
        <taxon>Mytilidae</taxon>
        <taxon>Mytilinae</taxon>
        <taxon>Mytilus</taxon>
    </lineage>
</organism>
<evidence type="ECO:0000313" key="4">
    <source>
        <dbReference type="EMBL" id="CAC5412545.1"/>
    </source>
</evidence>
<dbReference type="InterPro" id="IPR003598">
    <property type="entry name" value="Ig_sub2"/>
</dbReference>
<dbReference type="SUPFAM" id="SSF48726">
    <property type="entry name" value="Immunoglobulin"/>
    <property type="match status" value="4"/>
</dbReference>
<protein>
    <recommendedName>
        <fullName evidence="3">Ig-like domain-containing protein</fullName>
    </recommendedName>
</protein>
<evidence type="ECO:0000313" key="5">
    <source>
        <dbReference type="Proteomes" id="UP000507470"/>
    </source>
</evidence>
<evidence type="ECO:0000256" key="2">
    <source>
        <dbReference type="SAM" id="SignalP"/>
    </source>
</evidence>
<dbReference type="PANTHER" id="PTHR46013">
    <property type="entry name" value="VASCULAR CELL ADHESION MOLECULE 1"/>
    <property type="match status" value="1"/>
</dbReference>
<dbReference type="SMART" id="SM00135">
    <property type="entry name" value="LY"/>
    <property type="match status" value="3"/>
</dbReference>
<dbReference type="Pfam" id="PF13927">
    <property type="entry name" value="Ig_3"/>
    <property type="match status" value="3"/>
</dbReference>
<reference evidence="4 5" key="1">
    <citation type="submission" date="2020-06" db="EMBL/GenBank/DDBJ databases">
        <authorList>
            <person name="Li R."/>
            <person name="Bekaert M."/>
        </authorList>
    </citation>
    <scope>NUCLEOTIDE SEQUENCE [LARGE SCALE GENOMIC DNA]</scope>
    <source>
        <strain evidence="5">wild</strain>
    </source>
</reference>
<feature type="domain" description="Ig-like" evidence="3">
    <location>
        <begin position="483"/>
        <end position="577"/>
    </location>
</feature>
<name>A0A6J8DZ11_MYTCO</name>
<accession>A0A6J8DZ11</accession>
<dbReference type="Gene3D" id="2.120.10.30">
    <property type="entry name" value="TolB, C-terminal domain"/>
    <property type="match status" value="1"/>
</dbReference>
<dbReference type="InterPro" id="IPR036179">
    <property type="entry name" value="Ig-like_dom_sf"/>
</dbReference>
<dbReference type="OrthoDB" id="382013at2759"/>
<gene>
    <name evidence="4" type="ORF">MCOR_45544</name>
</gene>
<dbReference type="InterPro" id="IPR000033">
    <property type="entry name" value="LDLR_classB_rpt"/>
</dbReference>
<keyword evidence="5" id="KW-1185">Reference proteome</keyword>
<keyword evidence="2" id="KW-0732">Signal</keyword>
<evidence type="ECO:0000256" key="1">
    <source>
        <dbReference type="SAM" id="Phobius"/>
    </source>
</evidence>
<feature type="domain" description="Ig-like" evidence="3">
    <location>
        <begin position="281"/>
        <end position="379"/>
    </location>
</feature>
<dbReference type="InterPro" id="IPR011042">
    <property type="entry name" value="6-blade_b-propeller_TolB-like"/>
</dbReference>
<dbReference type="Gene3D" id="2.60.40.10">
    <property type="entry name" value="Immunoglobulins"/>
    <property type="match status" value="4"/>
</dbReference>
<evidence type="ECO:0000259" key="3">
    <source>
        <dbReference type="PROSITE" id="PS50835"/>
    </source>
</evidence>
<dbReference type="AlphaFoldDB" id="A0A6J8DZ11"/>
<dbReference type="PANTHER" id="PTHR46013:SF7">
    <property type="entry name" value="IG-LIKE DOMAIN-CONTAINING PROTEIN"/>
    <property type="match status" value="1"/>
</dbReference>
<sequence length="762" mass="84038">MELHALFLYKSMTLLCLISQGLQNMIILSGDSNIKVINMDTGDVSYILTDLQSNIYSIDYDYKNKYIYFPRFNKNDILRFRYPSEEVYNLETVTAANKPTGLAIDLVNNHVYWTEQSKGNLYRCNLDGSKKTLILQDDIPFALTIDFQERWLYYSTLGTNKTISRSRLDGSEKHTFIDVNLEKVTGISKDYNNGRLYWMESVEGVLKSSDSNGTYRMNVSSTITPGASIGIFVYRGDIYCSNGNQLLQVKLTGGMRWPFVVYSDIDVIHGVLYINAKDQYPVVNINSNHYVVDYGSSLTTDCSFQTSEWSPVREIYWQFNNSGVITQIVKETKGISGSSIETPTLTIFNATSSESGTYTCFARNDIGTGHSIPIYVTITGDVPIVFVGDSNYSIGYGEEITLFCNITSDPPVNNVYWEKVVHGTKNILNNWTVGIQGVSVDTPSLTIMESTTADIGTYRCVAINDVGTGYSETILLDVFGELPTVTIAADLLEIKYGETLQIVCVINAKPPPTKVYWEKVSNGITKVISNGTSGTDGITIDNPSITFLHATDSDSGFYKCFAVNEFGMGYSSPTKLTVIGGLPEVSVPYMTYLTGTGYTIALTCVINNAFPAVSKVYWERYISGSTTIISSASIGLEGVTVDKPSLIIASATEMMSGEYTCFAVNSVGTGSSLPVQLTVQAGFTQKAPIKEYAEKQDHTTSDTIIGAVSAAGTIGLFVIGSLTYRFTRRTVPLETYHTQVMVYVLSEQTLNRTGRKQTVTRI</sequence>
<feature type="transmembrane region" description="Helical" evidence="1">
    <location>
        <begin position="704"/>
        <end position="724"/>
    </location>
</feature>
<dbReference type="Pfam" id="PF16472">
    <property type="entry name" value="DUF5050"/>
    <property type="match status" value="1"/>
</dbReference>
<dbReference type="PROSITE" id="PS50835">
    <property type="entry name" value="IG_LIKE"/>
    <property type="match status" value="4"/>
</dbReference>
<feature type="signal peptide" evidence="2">
    <location>
        <begin position="1"/>
        <end position="23"/>
    </location>
</feature>
<dbReference type="SMART" id="SM00408">
    <property type="entry name" value="IGc2"/>
    <property type="match status" value="4"/>
</dbReference>